<evidence type="ECO:0000313" key="6">
    <source>
        <dbReference type="Proteomes" id="UP000515976"/>
    </source>
</evidence>
<dbReference type="CDD" id="cd03801">
    <property type="entry name" value="GT4_PimA-like"/>
    <property type="match status" value="1"/>
</dbReference>
<feature type="domain" description="Glycosyltransferase subfamily 4-like N-terminal" evidence="4">
    <location>
        <begin position="8"/>
        <end position="151"/>
    </location>
</feature>
<evidence type="ECO:0000313" key="5">
    <source>
        <dbReference type="EMBL" id="QNN50917.1"/>
    </source>
</evidence>
<dbReference type="KEGG" id="pei:H9L10_05040"/>
<accession>A0A7G9R5P2</accession>
<feature type="domain" description="Glycosyl transferase family 1" evidence="3">
    <location>
        <begin position="185"/>
        <end position="334"/>
    </location>
</feature>
<dbReference type="GO" id="GO:0016757">
    <property type="term" value="F:glycosyltransferase activity"/>
    <property type="evidence" value="ECO:0007669"/>
    <property type="project" value="UniProtKB-KW"/>
</dbReference>
<dbReference type="InterPro" id="IPR001296">
    <property type="entry name" value="Glyco_trans_1"/>
</dbReference>
<evidence type="ECO:0000259" key="4">
    <source>
        <dbReference type="Pfam" id="PF13579"/>
    </source>
</evidence>
<dbReference type="Gene3D" id="3.40.50.2000">
    <property type="entry name" value="Glycogen Phosphorylase B"/>
    <property type="match status" value="2"/>
</dbReference>
<protein>
    <submittedName>
        <fullName evidence="5">Glycosyltransferase family 4 protein</fullName>
    </submittedName>
</protein>
<dbReference type="EMBL" id="CP060712">
    <property type="protein sequence ID" value="QNN50917.1"/>
    <property type="molecule type" value="Genomic_DNA"/>
</dbReference>
<evidence type="ECO:0000256" key="1">
    <source>
        <dbReference type="ARBA" id="ARBA00022676"/>
    </source>
</evidence>
<gene>
    <name evidence="5" type="ORF">H9L10_05040</name>
</gene>
<dbReference type="Pfam" id="PF00534">
    <property type="entry name" value="Glycos_transf_1"/>
    <property type="match status" value="1"/>
</dbReference>
<name>A0A7G9R5P2_9MICO</name>
<evidence type="ECO:0000259" key="3">
    <source>
        <dbReference type="Pfam" id="PF00534"/>
    </source>
</evidence>
<keyword evidence="1" id="KW-0328">Glycosyltransferase</keyword>
<dbReference type="InterPro" id="IPR028098">
    <property type="entry name" value="Glyco_trans_4-like_N"/>
</dbReference>
<sequence>MLVGPSTGGIGTHVVELARELRALGEDVLVVTSPVTAERFGLVDAALLWPGEDAGTPGRLRRLRAVLAASDVVHAHGLQAGVVGALLAPRTVPLVTSLHNDLAWAGGARARVVDRLLRYVAGRSVLVSGASSDLVELAREHGARRAELAPVGSPFVPGLLAEAPLGAEERAVEAERLLAGRGVTGTGPLVLTISRIAPQKQLETLVAAAAAVRDATWVLAGDGVARLREDLVAAAAHAGAPLCVIGPVADPKAWVRAAEVFVLTSRWEARALVVQEAMAAGTPVVCPAVGGLVDLVDGVGRLVPPEDALAVAEGVRGLLEDPSAREELSQAGRSRAAGWESGEESACRWRGWYREAGAG</sequence>
<keyword evidence="2 5" id="KW-0808">Transferase</keyword>
<dbReference type="Pfam" id="PF13579">
    <property type="entry name" value="Glyco_trans_4_4"/>
    <property type="match status" value="1"/>
</dbReference>
<evidence type="ECO:0000256" key="2">
    <source>
        <dbReference type="ARBA" id="ARBA00022679"/>
    </source>
</evidence>
<dbReference type="AlphaFoldDB" id="A0A7G9R5P2"/>
<dbReference type="SUPFAM" id="SSF53756">
    <property type="entry name" value="UDP-Glycosyltransferase/glycogen phosphorylase"/>
    <property type="match status" value="1"/>
</dbReference>
<reference evidence="5 6" key="1">
    <citation type="submission" date="2020-08" db="EMBL/GenBank/DDBJ databases">
        <title>Genome sequence of Phycicoccus endophyticus JCM 31784T.</title>
        <authorList>
            <person name="Hyun D.-W."/>
            <person name="Bae J.-W."/>
        </authorList>
    </citation>
    <scope>NUCLEOTIDE SEQUENCE [LARGE SCALE GENOMIC DNA]</scope>
    <source>
        <strain evidence="5 6">JCM 31784</strain>
    </source>
</reference>
<dbReference type="Proteomes" id="UP000515976">
    <property type="component" value="Chromosome"/>
</dbReference>
<dbReference type="PANTHER" id="PTHR12526">
    <property type="entry name" value="GLYCOSYLTRANSFERASE"/>
    <property type="match status" value="1"/>
</dbReference>
<keyword evidence="6" id="KW-1185">Reference proteome</keyword>
<organism evidence="5 6">
    <name type="scientific">Phycicoccus endophyticus</name>
    <dbReference type="NCBI Taxonomy" id="1690220"/>
    <lineage>
        <taxon>Bacteria</taxon>
        <taxon>Bacillati</taxon>
        <taxon>Actinomycetota</taxon>
        <taxon>Actinomycetes</taxon>
        <taxon>Micrococcales</taxon>
        <taxon>Intrasporangiaceae</taxon>
        <taxon>Phycicoccus</taxon>
    </lineage>
</organism>
<proteinExistence type="predicted"/>